<name>A0A433KHG0_9GAMM</name>
<feature type="domain" description="SAF" evidence="2">
    <location>
        <begin position="13"/>
        <end position="90"/>
    </location>
</feature>
<dbReference type="Proteomes" id="UP000287336">
    <property type="component" value="Unassembled WGS sequence"/>
</dbReference>
<evidence type="ECO:0000313" key="3">
    <source>
        <dbReference type="EMBL" id="RUR28299.1"/>
    </source>
</evidence>
<keyword evidence="4" id="KW-1185">Reference proteome</keyword>
<dbReference type="CDD" id="cd11613">
    <property type="entry name" value="SAF_AH_GD"/>
    <property type="match status" value="1"/>
</dbReference>
<evidence type="ECO:0000256" key="1">
    <source>
        <dbReference type="ARBA" id="ARBA00023239"/>
    </source>
</evidence>
<dbReference type="OrthoDB" id="9804574at2"/>
<dbReference type="GO" id="GO:0016829">
    <property type="term" value="F:lyase activity"/>
    <property type="evidence" value="ECO:0007669"/>
    <property type="project" value="UniProtKB-KW"/>
</dbReference>
<comment type="caution">
    <text evidence="3">The sequence shown here is derived from an EMBL/GenBank/DDBJ whole genome shotgun (WGS) entry which is preliminary data.</text>
</comment>
<dbReference type="InterPro" id="IPR013974">
    <property type="entry name" value="SAF"/>
</dbReference>
<dbReference type="RefSeq" id="WP_126948520.1">
    <property type="nucleotide sequence ID" value="NZ_RZHG01000026.1"/>
</dbReference>
<proteinExistence type="predicted"/>
<dbReference type="SMART" id="SM00858">
    <property type="entry name" value="SAF"/>
    <property type="match status" value="1"/>
</dbReference>
<dbReference type="Gene3D" id="2.30.130.110">
    <property type="match status" value="1"/>
</dbReference>
<evidence type="ECO:0000313" key="4">
    <source>
        <dbReference type="Proteomes" id="UP000287336"/>
    </source>
</evidence>
<organism evidence="3 4">
    <name type="scientific">Vreelandella andesensis</name>
    <dbReference type="NCBI Taxonomy" id="447567"/>
    <lineage>
        <taxon>Bacteria</taxon>
        <taxon>Pseudomonadati</taxon>
        <taxon>Pseudomonadota</taxon>
        <taxon>Gammaproteobacteria</taxon>
        <taxon>Oceanospirillales</taxon>
        <taxon>Halomonadaceae</taxon>
        <taxon>Vreelandella</taxon>
    </lineage>
</organism>
<sequence>MSIDFIVHDADDSVGVIVVEGIQAGQEVTGWIMEGNETVTCTVHDAIPIGHKLAVRDLAENDAVMKYSVDIGRAIKPINKGEHLHVHNVKTKRW</sequence>
<dbReference type="EMBL" id="RZHG01000026">
    <property type="protein sequence ID" value="RUR28299.1"/>
    <property type="molecule type" value="Genomic_DNA"/>
</dbReference>
<reference evidence="3 4" key="1">
    <citation type="submission" date="2018-12" db="EMBL/GenBank/DDBJ databases">
        <title>three novel Halomonas strain isolated from plants.</title>
        <authorList>
            <person name="Sun C."/>
        </authorList>
    </citation>
    <scope>NUCLEOTIDE SEQUENCE [LARGE SCALE GENOMIC DNA]</scope>
    <source>
        <strain evidence="3 4">DSM 19434</strain>
    </source>
</reference>
<gene>
    <name evidence="3" type="ORF">ELY33_13955</name>
</gene>
<dbReference type="AlphaFoldDB" id="A0A433KHG0"/>
<accession>A0A433KHG0</accession>
<keyword evidence="3" id="KW-0969">Cilium</keyword>
<dbReference type="InterPro" id="IPR044144">
    <property type="entry name" value="SAF_UxaA/GarD"/>
</dbReference>
<evidence type="ECO:0000259" key="2">
    <source>
        <dbReference type="SMART" id="SM00858"/>
    </source>
</evidence>
<protein>
    <submittedName>
        <fullName evidence="3">Flagellar biosynthesis protein FlgA</fullName>
    </submittedName>
</protein>
<keyword evidence="3" id="KW-0966">Cell projection</keyword>
<keyword evidence="1" id="KW-0456">Lyase</keyword>
<keyword evidence="3" id="KW-0282">Flagellum</keyword>